<dbReference type="Gene3D" id="3.90.226.10">
    <property type="entry name" value="2-enoyl-CoA Hydratase, Chain A, domain 1"/>
    <property type="match status" value="1"/>
</dbReference>
<name>A0A8E0TRS9_9CAUL</name>
<evidence type="ECO:0000256" key="8">
    <source>
        <dbReference type="PROSITE-ProRule" id="PRU10085"/>
    </source>
</evidence>
<feature type="active site" description="Nucleophile" evidence="7">
    <location>
        <position position="1035"/>
    </location>
</feature>
<dbReference type="InterPro" id="IPR033135">
    <property type="entry name" value="ClpP_His_AS"/>
</dbReference>
<dbReference type="Pfam" id="PF00574">
    <property type="entry name" value="CLP_protease"/>
    <property type="match status" value="1"/>
</dbReference>
<dbReference type="SUPFAM" id="SSF52096">
    <property type="entry name" value="ClpP/crotonase"/>
    <property type="match status" value="1"/>
</dbReference>
<dbReference type="GO" id="GO:0051117">
    <property type="term" value="F:ATPase binding"/>
    <property type="evidence" value="ECO:0007669"/>
    <property type="project" value="TreeGrafter"/>
</dbReference>
<evidence type="ECO:0000256" key="7">
    <source>
        <dbReference type="HAMAP-Rule" id="MF_00444"/>
    </source>
</evidence>
<evidence type="ECO:0000256" key="3">
    <source>
        <dbReference type="ARBA" id="ARBA00022670"/>
    </source>
</evidence>
<comment type="subcellular location">
    <subcellularLocation>
        <location evidence="7">Cytoplasm</location>
    </subcellularLocation>
</comment>
<evidence type="ECO:0000256" key="9">
    <source>
        <dbReference type="PROSITE-ProRule" id="PRU10086"/>
    </source>
</evidence>
<comment type="catalytic activity">
    <reaction evidence="6 7 9">
        <text>Hydrolysis of proteins to small peptides in the presence of ATP and magnesium. alpha-casein is the usual test substrate. In the absence of ATP, only oligopeptides shorter than five residues are hydrolyzed (such as succinyl-Leu-Tyr-|-NHMec, and Leu-Tyr-Leu-|-Tyr-Trp, in which cleavage of the -Tyr-|-Leu- and -Tyr-|-Trp bonds also occurs).</text>
        <dbReference type="EC" id="3.4.21.92"/>
    </reaction>
</comment>
<evidence type="ECO:0000256" key="12">
    <source>
        <dbReference type="RuleBase" id="RU003567"/>
    </source>
</evidence>
<dbReference type="PANTHER" id="PTHR10381:SF70">
    <property type="entry name" value="ATP-DEPENDENT CLP PROTEASE PROTEOLYTIC SUBUNIT"/>
    <property type="match status" value="1"/>
</dbReference>
<sequence>MAASLAAGTLAHARQDALDPALAAASEADREALARIEARVLADYEAGRFAEADAGLVEILPIEIRVYGEDHPIVAATHASRGAVAEAVGDNVAAEAHRRRDLAIRERLDDEEALAESRRALGANLVAQQKHDEALPLLTQAHAVLAPSAPPSDEQIVSAAFNLARALYAGGEPEQALDVLTPSAQALNDPSHDTSAWAALVAFDHGFLLRELGRAEEAAPAFGRACDLWRAHGGISATPGEACLSQAEILKDLGRDAEAEPRLAYALDAPDLTTARRSHAAEHLITTRTLLHGEDAVDEPLLRRALELSIAAWGDHTATAYAANRLGLVLRDRLFLQEESLGEFRRAQAIYMGEQGPAGQGSIAATANVIFTLNALGRYDEALAEGDALLTIAAPGENGTDSERRSWRPFNLSRADALKGLGRYGEARALLIARLAELEGEGADAAQMADVHTRIAQVASLQRDWPAMADHRRRVMEHRRALGDPHAFGMAMALYGQVLSQIGEDQAAYEILTEALRILEGAEETTAQDRLYVLTYLGYAAVELGRLEEGERHLEAVIAAYRLDGEGQGSLANALRYLASLRTEQNRFDDAEALYLEALALTEGANDEEAASFAYGALGELWRFMGRHDEAETALRRVVDFTTQQYGADSIENAVPLRNLAVHLGSTGRQERALDLLLQVLALEQAVLAPDAAALLRTRVLIGRVLADLGRYGDAEVMFTEILALALPALGETNVVTQEAASQLGFVMALQGRYDDAIPHLQSAADMTERSFGPDSRQMINALQLLSYALYMERRFDETIVIMTRAVQLVDLEGARWPKTVVDVRSNLGRTYLEAGVRRRLCRPCARRLRSPPASVANGPRPSAPRRKSAARRSAPLSTRRGRWRKPADPSHAKPSAAPCKAARGTRYQEATMRGARVAHARSFEKAFMRDPIDYIQSNLVPMVVEQSSRGERAFDIFSRLLRERIIFLTGPFDDGMASLICAQLLFLESENPKKEISMYINSPGGIVTSALAIYDTMQYIKSPVSTVCMGMAASAGSLILTAGAAGQRVSLPNARIMVHQPSGGFRGQASDIERHAEDIIKTKRRLNEIYVQHTGRTYEEVERTLDRDHFMSAQEAKDWGLVDHVYEQREEAPAEEPKKS</sequence>
<keyword evidence="3 7" id="KW-0645">Protease</keyword>
<reference evidence="15" key="1">
    <citation type="journal article" date="2013" name="Genome Announc.">
        <title>Draft Genome Sequence of the Dimorphic Prosthecate Bacterium Brevundimonas abyssalis TAR-001T.</title>
        <authorList>
            <person name="Tsubouchi T."/>
            <person name="Nishi S."/>
            <person name="Usui K."/>
            <person name="Shimane Y."/>
            <person name="Takaki Y."/>
            <person name="Maruyama T."/>
            <person name="Hatada Y."/>
        </authorList>
    </citation>
    <scope>NUCLEOTIDE SEQUENCE [LARGE SCALE GENOMIC DNA]</scope>
    <source>
        <strain evidence="15">TAR-001</strain>
    </source>
</reference>
<dbReference type="EC" id="3.4.21.92" evidence="7 10"/>
<dbReference type="GO" id="GO:0004176">
    <property type="term" value="F:ATP-dependent peptidase activity"/>
    <property type="evidence" value="ECO:0007669"/>
    <property type="project" value="InterPro"/>
</dbReference>
<keyword evidence="2 7" id="KW-0963">Cytoplasm</keyword>
<dbReference type="GO" id="GO:0005737">
    <property type="term" value="C:cytoplasm"/>
    <property type="evidence" value="ECO:0007669"/>
    <property type="project" value="UniProtKB-SubCell"/>
</dbReference>
<evidence type="ECO:0000256" key="5">
    <source>
        <dbReference type="ARBA" id="ARBA00022825"/>
    </source>
</evidence>
<dbReference type="InterPro" id="IPR018215">
    <property type="entry name" value="ClpP_Ser_AS"/>
</dbReference>
<dbReference type="PRINTS" id="PR00127">
    <property type="entry name" value="CLPPROTEASEP"/>
</dbReference>
<dbReference type="InterPro" id="IPR011990">
    <property type="entry name" value="TPR-like_helical_dom_sf"/>
</dbReference>
<organism evidence="14 15">
    <name type="scientific">Brevundimonas abyssalis TAR-001</name>
    <dbReference type="NCBI Taxonomy" id="1391729"/>
    <lineage>
        <taxon>Bacteria</taxon>
        <taxon>Pseudomonadati</taxon>
        <taxon>Pseudomonadota</taxon>
        <taxon>Alphaproteobacteria</taxon>
        <taxon>Caulobacterales</taxon>
        <taxon>Caulobacteraceae</taxon>
        <taxon>Brevundimonas</taxon>
    </lineage>
</organism>
<evidence type="ECO:0000313" key="14">
    <source>
        <dbReference type="EMBL" id="GAD59993.1"/>
    </source>
</evidence>
<keyword evidence="5 7" id="KW-0720">Serine protease</keyword>
<keyword evidence="4 7" id="KW-0378">Hydrolase</keyword>
<dbReference type="Proteomes" id="UP000016569">
    <property type="component" value="Unassembled WGS sequence"/>
</dbReference>
<evidence type="ECO:0000256" key="4">
    <source>
        <dbReference type="ARBA" id="ARBA00022801"/>
    </source>
</evidence>
<accession>A0A8E0TRS9</accession>
<comment type="subunit">
    <text evidence="7">Fourteen ClpP subunits assemble into 2 heptameric rings which stack back to back to give a disk-like structure with a central cavity, resembling the structure of eukaryotic proteasomes.</text>
</comment>
<evidence type="ECO:0000256" key="11">
    <source>
        <dbReference type="RuleBase" id="RU000550"/>
    </source>
</evidence>
<evidence type="ECO:0000256" key="6">
    <source>
        <dbReference type="ARBA" id="ARBA00034021"/>
    </source>
</evidence>
<feature type="active site" evidence="8">
    <location>
        <position position="1035"/>
    </location>
</feature>
<comment type="similarity">
    <text evidence="1 7 12">Belongs to the peptidase S14 family.</text>
</comment>
<dbReference type="HAMAP" id="MF_00444">
    <property type="entry name" value="ClpP"/>
    <property type="match status" value="1"/>
</dbReference>
<dbReference type="InterPro" id="IPR023562">
    <property type="entry name" value="ClpP/TepA"/>
</dbReference>
<dbReference type="GO" id="GO:0004252">
    <property type="term" value="F:serine-type endopeptidase activity"/>
    <property type="evidence" value="ECO:0007669"/>
    <property type="project" value="UniProtKB-UniRule"/>
</dbReference>
<keyword evidence="15" id="KW-1185">Reference proteome</keyword>
<evidence type="ECO:0000313" key="15">
    <source>
        <dbReference type="Proteomes" id="UP000016569"/>
    </source>
</evidence>
<dbReference type="FunFam" id="3.90.226.10:FF:000001">
    <property type="entry name" value="ATP-dependent Clp protease proteolytic subunit"/>
    <property type="match status" value="1"/>
</dbReference>
<dbReference type="PANTHER" id="PTHR10381">
    <property type="entry name" value="ATP-DEPENDENT CLP PROTEASE PROTEOLYTIC SUBUNIT"/>
    <property type="match status" value="1"/>
</dbReference>
<dbReference type="AlphaFoldDB" id="A0A8E0TRS9"/>
<proteinExistence type="inferred from homology"/>
<dbReference type="PROSITE" id="PS00382">
    <property type="entry name" value="CLP_PROTEASE_HIS"/>
    <property type="match status" value="1"/>
</dbReference>
<dbReference type="NCBIfam" id="NF001368">
    <property type="entry name" value="PRK00277.1"/>
    <property type="match status" value="1"/>
</dbReference>
<dbReference type="InterPro" id="IPR001907">
    <property type="entry name" value="ClpP"/>
</dbReference>
<dbReference type="InterPro" id="IPR029045">
    <property type="entry name" value="ClpP/crotonase-like_dom_sf"/>
</dbReference>
<dbReference type="PROSITE" id="PS00381">
    <property type="entry name" value="CLP_PROTEASE_SER"/>
    <property type="match status" value="1"/>
</dbReference>
<dbReference type="Pfam" id="PF13424">
    <property type="entry name" value="TPR_12"/>
    <property type="match status" value="3"/>
</dbReference>
<evidence type="ECO:0000256" key="13">
    <source>
        <dbReference type="SAM" id="MobiDB-lite"/>
    </source>
</evidence>
<comment type="caution">
    <text evidence="14">The sequence shown here is derived from an EMBL/GenBank/DDBJ whole genome shotgun (WGS) entry which is preliminary data.</text>
</comment>
<dbReference type="GO" id="GO:0009368">
    <property type="term" value="C:endopeptidase Clp complex"/>
    <property type="evidence" value="ECO:0007669"/>
    <property type="project" value="TreeGrafter"/>
</dbReference>
<feature type="active site" evidence="7 9">
    <location>
        <position position="1060"/>
    </location>
</feature>
<dbReference type="NCBIfam" id="NF009205">
    <property type="entry name" value="PRK12553.1"/>
    <property type="match status" value="1"/>
</dbReference>
<dbReference type="SMART" id="SM00028">
    <property type="entry name" value="TPR"/>
    <property type="match status" value="10"/>
</dbReference>
<evidence type="ECO:0000256" key="10">
    <source>
        <dbReference type="RuleBase" id="RU000549"/>
    </source>
</evidence>
<dbReference type="OrthoDB" id="9802800at2"/>
<dbReference type="EMBL" id="BATC01000047">
    <property type="protein sequence ID" value="GAD59993.1"/>
    <property type="molecule type" value="Genomic_DNA"/>
</dbReference>
<dbReference type="Gene3D" id="1.25.40.10">
    <property type="entry name" value="Tetratricopeptide repeat domain"/>
    <property type="match status" value="5"/>
</dbReference>
<comment type="function">
    <text evidence="7 11">Cleaves peptides in various proteins in a process that requires ATP hydrolysis. Has a chymotrypsin-like activity. Plays a major role in the degradation of misfolded proteins.</text>
</comment>
<dbReference type="GO" id="GO:0006515">
    <property type="term" value="P:protein quality control for misfolded or incompletely synthesized proteins"/>
    <property type="evidence" value="ECO:0007669"/>
    <property type="project" value="TreeGrafter"/>
</dbReference>
<dbReference type="CDD" id="cd07017">
    <property type="entry name" value="S14_ClpP_2"/>
    <property type="match status" value="1"/>
</dbReference>
<protein>
    <recommendedName>
        <fullName evidence="7 12">ATP-dependent Clp protease proteolytic subunit</fullName>
        <ecNumber evidence="7 10">3.4.21.92</ecNumber>
    </recommendedName>
    <alternativeName>
        <fullName evidence="7">Endopeptidase Clp</fullName>
    </alternativeName>
</protein>
<feature type="region of interest" description="Disordered" evidence="13">
    <location>
        <begin position="850"/>
        <end position="906"/>
    </location>
</feature>
<gene>
    <name evidence="7" type="primary">clpP</name>
    <name evidence="14" type="ORF">MBEBAB_2243</name>
</gene>
<dbReference type="InterPro" id="IPR019734">
    <property type="entry name" value="TPR_rpt"/>
</dbReference>
<evidence type="ECO:0000256" key="2">
    <source>
        <dbReference type="ARBA" id="ARBA00022490"/>
    </source>
</evidence>
<dbReference type="SUPFAM" id="SSF48452">
    <property type="entry name" value="TPR-like"/>
    <property type="match status" value="6"/>
</dbReference>
<evidence type="ECO:0000256" key="1">
    <source>
        <dbReference type="ARBA" id="ARBA00007039"/>
    </source>
</evidence>